<evidence type="ECO:0000313" key="6">
    <source>
        <dbReference type="Proteomes" id="UP001217089"/>
    </source>
</evidence>
<accession>A0ABQ9EYK9</accession>
<comment type="caution">
    <text evidence="5">The sequence shown here is derived from an EMBL/GenBank/DDBJ whole genome shotgun (WGS) entry which is preliminary data.</text>
</comment>
<dbReference type="Pfam" id="PF02230">
    <property type="entry name" value="Abhydrolase_2"/>
    <property type="match status" value="2"/>
</dbReference>
<dbReference type="PANTHER" id="PTHR10655:SF17">
    <property type="entry name" value="LYSOPHOSPHOLIPASE-LIKE PROTEIN 1"/>
    <property type="match status" value="1"/>
</dbReference>
<proteinExistence type="inferred from homology"/>
<dbReference type="InterPro" id="IPR003140">
    <property type="entry name" value="PLipase/COase/thioEstase"/>
</dbReference>
<dbReference type="InterPro" id="IPR050565">
    <property type="entry name" value="LYPA1-2/EST-like"/>
</dbReference>
<evidence type="ECO:0000256" key="1">
    <source>
        <dbReference type="ARBA" id="ARBA00006499"/>
    </source>
</evidence>
<dbReference type="Pfam" id="PF03583">
    <property type="entry name" value="LIP"/>
    <property type="match status" value="1"/>
</dbReference>
<dbReference type="SUPFAM" id="SSF53474">
    <property type="entry name" value="alpha/beta-Hydrolases"/>
    <property type="match status" value="2"/>
</dbReference>
<comment type="similarity">
    <text evidence="1">Belongs to the AB hydrolase superfamily. AB hydrolase 2 family.</text>
</comment>
<keyword evidence="6" id="KW-1185">Reference proteome</keyword>
<dbReference type="Gene3D" id="3.40.50.1820">
    <property type="entry name" value="alpha/beta hydrolase"/>
    <property type="match status" value="3"/>
</dbReference>
<dbReference type="InterPro" id="IPR029058">
    <property type="entry name" value="AB_hydrolase_fold"/>
</dbReference>
<name>A0ABQ9EYK9_TEGGR</name>
<dbReference type="PANTHER" id="PTHR10655">
    <property type="entry name" value="LYSOPHOSPHOLIPASE-RELATED"/>
    <property type="match status" value="1"/>
</dbReference>
<evidence type="ECO:0000256" key="2">
    <source>
        <dbReference type="ARBA" id="ARBA00012423"/>
    </source>
</evidence>
<evidence type="ECO:0000256" key="3">
    <source>
        <dbReference type="ARBA" id="ARBA00022801"/>
    </source>
</evidence>
<dbReference type="EMBL" id="JARBDR010000657">
    <property type="protein sequence ID" value="KAJ8308475.1"/>
    <property type="molecule type" value="Genomic_DNA"/>
</dbReference>
<dbReference type="EC" id="3.1.2.22" evidence="2"/>
<evidence type="ECO:0000259" key="4">
    <source>
        <dbReference type="Pfam" id="PF02230"/>
    </source>
</evidence>
<organism evidence="5 6">
    <name type="scientific">Tegillarca granosa</name>
    <name type="common">Malaysian cockle</name>
    <name type="synonym">Anadara granosa</name>
    <dbReference type="NCBI Taxonomy" id="220873"/>
    <lineage>
        <taxon>Eukaryota</taxon>
        <taxon>Metazoa</taxon>
        <taxon>Spiralia</taxon>
        <taxon>Lophotrochozoa</taxon>
        <taxon>Mollusca</taxon>
        <taxon>Bivalvia</taxon>
        <taxon>Autobranchia</taxon>
        <taxon>Pteriomorphia</taxon>
        <taxon>Arcoida</taxon>
        <taxon>Arcoidea</taxon>
        <taxon>Arcidae</taxon>
        <taxon>Tegillarca</taxon>
    </lineage>
</organism>
<sequence>MDGTKLQCRVISQSGPICKGCILFLHGLGNTSDGLIKLLKKAWGENISFPHIKMVFPTAPVRSYTRLGGQMTTAWYDRHDLSLEGKEDASVDKMCHVLNGLIQQEVDNGIPKERIMIGKFSVLKKTEDKENLPHLFQCHGKQDDIIDIELAKDTFNILTSLGVKGTFHTFDMGHEIIQPEVRPYTLLDGQRCTVWFDQHTMCPKEKEIESTDEICSTLSDIINEEEATLWTLREVLNKEHLPPVFLYHGERDDIVPIEWAKDTYKTLTDLGIQGELHIDNIEHELTKEEIKIWRDWVILVMV</sequence>
<gene>
    <name evidence="5" type="ORF">KUTeg_013349</name>
</gene>
<evidence type="ECO:0000313" key="5">
    <source>
        <dbReference type="EMBL" id="KAJ8308475.1"/>
    </source>
</evidence>
<protein>
    <recommendedName>
        <fullName evidence="2">palmitoyl-protein hydrolase</fullName>
        <ecNumber evidence="2">3.1.2.22</ecNumber>
    </recommendedName>
</protein>
<dbReference type="InterPro" id="IPR005152">
    <property type="entry name" value="Lipase_secreted"/>
</dbReference>
<reference evidence="5 6" key="1">
    <citation type="submission" date="2022-12" db="EMBL/GenBank/DDBJ databases">
        <title>Chromosome-level genome of Tegillarca granosa.</title>
        <authorList>
            <person name="Kim J."/>
        </authorList>
    </citation>
    <scope>NUCLEOTIDE SEQUENCE [LARGE SCALE GENOMIC DNA]</scope>
    <source>
        <strain evidence="5">Teg-2019</strain>
        <tissue evidence="5">Adductor muscle</tissue>
    </source>
</reference>
<keyword evidence="3" id="KW-0378">Hydrolase</keyword>
<dbReference type="Proteomes" id="UP001217089">
    <property type="component" value="Unassembled WGS sequence"/>
</dbReference>
<feature type="domain" description="Phospholipase/carboxylesterase/thioesterase" evidence="4">
    <location>
        <begin position="135"/>
        <end position="181"/>
    </location>
</feature>
<feature type="domain" description="Phospholipase/carboxylesterase/thioesterase" evidence="4">
    <location>
        <begin position="11"/>
        <end position="121"/>
    </location>
</feature>